<gene>
    <name evidence="1" type="ORF">OJAG_19960</name>
</gene>
<dbReference type="SUPFAM" id="SSF159275">
    <property type="entry name" value="PA1994-like"/>
    <property type="match status" value="1"/>
</dbReference>
<reference evidence="1 2" key="1">
    <citation type="submission" date="2016-01" db="EMBL/GenBank/DDBJ databases">
        <title>Genome sequence of Oerskovia enterophila VJag, an agar and cellulose degrading bacterium.</title>
        <authorList>
            <person name="Poehlein A."/>
            <person name="Jag V."/>
            <person name="Bengelsdorf F."/>
            <person name="Duerre P."/>
            <person name="Daniel R."/>
        </authorList>
    </citation>
    <scope>NUCLEOTIDE SEQUENCE [LARGE SCALE GENOMIC DNA]</scope>
    <source>
        <strain evidence="1 2">VJag</strain>
    </source>
</reference>
<dbReference type="PATRIC" id="fig|43678.3.peg.2080"/>
<dbReference type="Proteomes" id="UP000076447">
    <property type="component" value="Unassembled WGS sequence"/>
</dbReference>
<protein>
    <recommendedName>
        <fullName evidence="3">Glycolipid-binding protein</fullName>
    </recommendedName>
</protein>
<organism evidence="1 2">
    <name type="scientific">Oerskovia enterophila</name>
    <dbReference type="NCBI Taxonomy" id="43678"/>
    <lineage>
        <taxon>Bacteria</taxon>
        <taxon>Bacillati</taxon>
        <taxon>Actinomycetota</taxon>
        <taxon>Actinomycetes</taxon>
        <taxon>Micrococcales</taxon>
        <taxon>Cellulomonadaceae</taxon>
        <taxon>Oerskovia</taxon>
    </lineage>
</organism>
<evidence type="ECO:0000313" key="2">
    <source>
        <dbReference type="Proteomes" id="UP000076447"/>
    </source>
</evidence>
<dbReference type="EMBL" id="LRIE01000071">
    <property type="protein sequence ID" value="KZM35391.1"/>
    <property type="molecule type" value="Genomic_DNA"/>
</dbReference>
<evidence type="ECO:0000313" key="1">
    <source>
        <dbReference type="EMBL" id="KZM35391.1"/>
    </source>
</evidence>
<evidence type="ECO:0008006" key="3">
    <source>
        <dbReference type="Google" id="ProtNLM"/>
    </source>
</evidence>
<dbReference type="OrthoDB" id="7347529at2"/>
<dbReference type="Pfam" id="PF06475">
    <property type="entry name" value="Glycolipid_bind"/>
    <property type="match status" value="1"/>
</dbReference>
<dbReference type="RefSeq" id="WP_068708434.1">
    <property type="nucleotide sequence ID" value="NZ_LRIE01000071.1"/>
</dbReference>
<accession>A0A168E2S3</accession>
<dbReference type="InterPro" id="IPR009467">
    <property type="entry name" value="Glycolipid-bd_prot_put"/>
</dbReference>
<dbReference type="STRING" id="43678.OJAG_19960"/>
<name>A0A168E2S3_9CELL</name>
<dbReference type="AlphaFoldDB" id="A0A168E2S3"/>
<sequence length="206" mass="21984">MTRRHVSWVGEDDPDRVDTAVLSLGADRFECLGTSRGPTYVTAWSLTTGPHWVTRRLEVTVRGQGWSRDLQLERAGSGEWGAEVSHSGAAPVDLATPGIEAPSSLAGALDCDLALCPVTNSMPILRLGLLGARAQVTPTSLTMAWVEVPSLRVVRSEQVYAASSPYDPAVGRGVVTYTSATRDVTADLTVDADGLVIDYPHLARRG</sequence>
<proteinExistence type="predicted"/>
<comment type="caution">
    <text evidence="1">The sequence shown here is derived from an EMBL/GenBank/DDBJ whole genome shotgun (WGS) entry which is preliminary data.</text>
</comment>